<dbReference type="SUPFAM" id="SSF54427">
    <property type="entry name" value="NTF2-like"/>
    <property type="match status" value="1"/>
</dbReference>
<evidence type="ECO:0008006" key="3">
    <source>
        <dbReference type="Google" id="ProtNLM"/>
    </source>
</evidence>
<dbReference type="AlphaFoldDB" id="A0A1Q2CLR6"/>
<evidence type="ECO:0000313" key="2">
    <source>
        <dbReference type="Proteomes" id="UP000188145"/>
    </source>
</evidence>
<dbReference type="Gene3D" id="3.10.450.50">
    <property type="match status" value="1"/>
</dbReference>
<evidence type="ECO:0000313" key="1">
    <source>
        <dbReference type="EMBL" id="AQP47039.1"/>
    </source>
</evidence>
<proteinExistence type="predicted"/>
<accession>A0A1Q2CLR6</accession>
<dbReference type="InterPro" id="IPR032710">
    <property type="entry name" value="NTF2-like_dom_sf"/>
</dbReference>
<gene>
    <name evidence="1" type="ORF">BW730_05420</name>
</gene>
<dbReference type="Proteomes" id="UP000188145">
    <property type="component" value="Chromosome"/>
</dbReference>
<name>A0A1Q2CLR6_9ACTN</name>
<dbReference type="EMBL" id="CP019606">
    <property type="protein sequence ID" value="AQP47039.1"/>
    <property type="molecule type" value="Genomic_DNA"/>
</dbReference>
<dbReference type="RefSeq" id="WP_077685360.1">
    <property type="nucleotide sequence ID" value="NZ_CP019606.1"/>
</dbReference>
<organism evidence="1 2">
    <name type="scientific">Tessaracoccus aquimaris</name>
    <dbReference type="NCBI Taxonomy" id="1332264"/>
    <lineage>
        <taxon>Bacteria</taxon>
        <taxon>Bacillati</taxon>
        <taxon>Actinomycetota</taxon>
        <taxon>Actinomycetes</taxon>
        <taxon>Propionibacteriales</taxon>
        <taxon>Propionibacteriaceae</taxon>
        <taxon>Tessaracoccus</taxon>
    </lineage>
</organism>
<keyword evidence="2" id="KW-1185">Reference proteome</keyword>
<protein>
    <recommendedName>
        <fullName evidence="3">DUF4440 domain-containing protein</fullName>
    </recommendedName>
</protein>
<dbReference type="KEGG" id="tes:BW730_05420"/>
<reference evidence="2" key="1">
    <citation type="submission" date="2017-02" db="EMBL/GenBank/DDBJ databases">
        <title>Tessaracoccus aquaemaris sp. nov., isolated from the intestine of a Korean rockfish, Sebastes schlegelii, in a marine aquaculture pond.</title>
        <authorList>
            <person name="Tak E.J."/>
            <person name="Bae J.-W."/>
        </authorList>
    </citation>
    <scope>NUCLEOTIDE SEQUENCE [LARGE SCALE GENOMIC DNA]</scope>
    <source>
        <strain evidence="2">NSG39</strain>
    </source>
</reference>
<sequence>MSTAAHEFFESYAKSLLARDADAIADSYAVPALILFPGRSIAVSDRAQTRDFFTAAFAQYAGVSEARPEVESVAATDHSIWADVTWHYDTQPPERNMYQLIADGDTWKIAVLTPLTL</sequence>